<dbReference type="AlphaFoldDB" id="A0A398CUV6"/>
<dbReference type="EMBL" id="QXJM01000039">
    <property type="protein sequence ID" value="RIE03081.1"/>
    <property type="molecule type" value="Genomic_DNA"/>
</dbReference>
<reference evidence="1 2" key="1">
    <citation type="submission" date="2018-09" db="EMBL/GenBank/DDBJ databases">
        <title>Cohnella cavernae sp. nov., isolated from a karst cave.</title>
        <authorList>
            <person name="Zhu H."/>
        </authorList>
    </citation>
    <scope>NUCLEOTIDE SEQUENCE [LARGE SCALE GENOMIC DNA]</scope>
    <source>
        <strain evidence="1 2">K2E09-144</strain>
    </source>
</reference>
<evidence type="ECO:0000313" key="2">
    <source>
        <dbReference type="Proteomes" id="UP000266340"/>
    </source>
</evidence>
<name>A0A398CUV6_9BACL</name>
<dbReference type="Proteomes" id="UP000266340">
    <property type="component" value="Unassembled WGS sequence"/>
</dbReference>
<proteinExistence type="predicted"/>
<sequence length="61" mass="6817">MNSGVDDQQWDEVPFFRRLAGRTLISGRGTILSTIAGRTLIRDAHRQWTRYHSSAIGGTDA</sequence>
<comment type="caution">
    <text evidence="1">The sequence shown here is derived from an EMBL/GenBank/DDBJ whole genome shotgun (WGS) entry which is preliminary data.</text>
</comment>
<gene>
    <name evidence="1" type="ORF">D3H35_21095</name>
</gene>
<protein>
    <submittedName>
        <fullName evidence="1">Uncharacterized protein</fullName>
    </submittedName>
</protein>
<accession>A0A398CUV6</accession>
<keyword evidence="2" id="KW-1185">Reference proteome</keyword>
<organism evidence="1 2">
    <name type="scientific">Cohnella faecalis</name>
    <dbReference type="NCBI Taxonomy" id="2315694"/>
    <lineage>
        <taxon>Bacteria</taxon>
        <taxon>Bacillati</taxon>
        <taxon>Bacillota</taxon>
        <taxon>Bacilli</taxon>
        <taxon>Bacillales</taxon>
        <taxon>Paenibacillaceae</taxon>
        <taxon>Cohnella</taxon>
    </lineage>
</organism>
<evidence type="ECO:0000313" key="1">
    <source>
        <dbReference type="EMBL" id="RIE03081.1"/>
    </source>
</evidence>